<sequence length="60" mass="6975">MHDYQIEYLLASMERRLAEGVCREYVLEGLQAIGVLDEYGEFNEGYKGLATVFKRKNQND</sequence>
<evidence type="ECO:0000313" key="1">
    <source>
        <dbReference type="EMBL" id="WEK37351.1"/>
    </source>
</evidence>
<name>A0AAJ5WUG7_9BACT</name>
<dbReference type="AlphaFoldDB" id="A0AAJ5WUG7"/>
<accession>A0AAJ5WUG7</accession>
<dbReference type="EMBL" id="CP119311">
    <property type="protein sequence ID" value="WEK37351.1"/>
    <property type="molecule type" value="Genomic_DNA"/>
</dbReference>
<proteinExistence type="predicted"/>
<reference evidence="1" key="1">
    <citation type="submission" date="2023-03" db="EMBL/GenBank/DDBJ databases">
        <title>Andean soil-derived lignocellulolytic bacterial consortium as a source of novel taxa and putative plastic-active enzymes.</title>
        <authorList>
            <person name="Diaz-Garcia L."/>
            <person name="Chuvochina M."/>
            <person name="Feuerriegel G."/>
            <person name="Bunk B."/>
            <person name="Sproer C."/>
            <person name="Streit W.R."/>
            <person name="Rodriguez L.M."/>
            <person name="Overmann J."/>
            <person name="Jimenez D.J."/>
        </authorList>
    </citation>
    <scope>NUCLEOTIDE SEQUENCE</scope>
    <source>
        <strain evidence="1">MAG 7</strain>
    </source>
</reference>
<dbReference type="Proteomes" id="UP001220610">
    <property type="component" value="Chromosome"/>
</dbReference>
<evidence type="ECO:0000313" key="2">
    <source>
        <dbReference type="Proteomes" id="UP001220610"/>
    </source>
</evidence>
<organism evidence="1 2">
    <name type="scientific">Candidatus Pseudobacter hemicellulosilyticus</name>
    <dbReference type="NCBI Taxonomy" id="3121375"/>
    <lineage>
        <taxon>Bacteria</taxon>
        <taxon>Pseudomonadati</taxon>
        <taxon>Bacteroidota</taxon>
        <taxon>Chitinophagia</taxon>
        <taxon>Chitinophagales</taxon>
        <taxon>Chitinophagaceae</taxon>
        <taxon>Pseudobacter</taxon>
    </lineage>
</organism>
<protein>
    <submittedName>
        <fullName evidence="1">Uncharacterized protein</fullName>
    </submittedName>
</protein>
<gene>
    <name evidence="1" type="ORF">P0Y53_07550</name>
</gene>